<protein>
    <submittedName>
        <fullName evidence="5">Site-specific integrase</fullName>
    </submittedName>
</protein>
<dbReference type="PANTHER" id="PTHR30349">
    <property type="entry name" value="PHAGE INTEGRASE-RELATED"/>
    <property type="match status" value="1"/>
</dbReference>
<evidence type="ECO:0000313" key="6">
    <source>
        <dbReference type="EMBL" id="AZA95255.1"/>
    </source>
</evidence>
<dbReference type="InterPro" id="IPR010998">
    <property type="entry name" value="Integrase_recombinase_N"/>
</dbReference>
<dbReference type="PANTHER" id="PTHR30349:SF64">
    <property type="entry name" value="PROPHAGE INTEGRASE INTD-RELATED"/>
    <property type="match status" value="1"/>
</dbReference>
<dbReference type="Proteomes" id="UP000274073">
    <property type="component" value="Chromosome"/>
</dbReference>
<name>A0AAD1DN26_9FLAO</name>
<evidence type="ECO:0000313" key="5">
    <source>
        <dbReference type="EMBL" id="AZA86839.1"/>
    </source>
</evidence>
<dbReference type="CDD" id="cd01185">
    <property type="entry name" value="INTN1_C_like"/>
    <property type="match status" value="1"/>
</dbReference>
<evidence type="ECO:0000256" key="2">
    <source>
        <dbReference type="ARBA" id="ARBA00023125"/>
    </source>
</evidence>
<dbReference type="InterPro" id="IPR035386">
    <property type="entry name" value="Arm-DNA-bind_5"/>
</dbReference>
<reference evidence="7 8" key="1">
    <citation type="submission" date="2018-11" db="EMBL/GenBank/DDBJ databases">
        <title>Proposal to divide the Flavobacteriaceae and reorganize its genera based on Amino Acid Identity values calculated from whole genome sequences.</title>
        <authorList>
            <person name="Nicholson A.C."/>
            <person name="Gulvik C.A."/>
            <person name="Whitney A.M."/>
            <person name="Humrighouse B.W."/>
            <person name="Bell M."/>
            <person name="Holmes B."/>
            <person name="Steigerwalt A.G."/>
            <person name="Villarma A."/>
            <person name="Sheth M."/>
            <person name="Batra D."/>
            <person name="Pryor J."/>
            <person name="Bernardet J.-F."/>
            <person name="Hugo C."/>
            <person name="Kampfer P."/>
            <person name="Newman J."/>
            <person name="McQuiston J.R."/>
        </authorList>
    </citation>
    <scope>NUCLEOTIDE SEQUENCE [LARGE SCALE GENOMIC DNA]</scope>
    <source>
        <strain evidence="5 7">G0207</strain>
        <strain evidence="6 8">H5143</strain>
    </source>
</reference>
<sequence>MRKPQMKAIIRTDKADKTGACPICIQILINGDKKRISIGEKINPINWDTSLGRAKGKGFTDLNNIIDKRKSTLNEFFSQCIFAGKLISSNDIDIFLKGFKNNDFYKVYDLVLQKKTELSADTRYKYEVLRRRLKKFRPKISVSDIDNDFILQFDLFLKELGIGEGGIYNHHKCLKSIINYAKIEKNISIDNPYHFKSIVVKSPEHRSTFLDTDEVIKIANYKTEDENDINARDMFLLACYTGLRYSDLYTLKLSHINFKTEVLSKVQVKTKEKLEVPLSQQAIDLLKSYSINKENDDKLFKEVSNQVGNRIIKKIAKECKIDKNVSFHVARHTFASYLSNGNHASVINISKLLGHKNIANTLVYTNTNISNLKKVMTNVHFG</sequence>
<dbReference type="InterPro" id="IPR011010">
    <property type="entry name" value="DNA_brk_join_enz"/>
</dbReference>
<dbReference type="EMBL" id="CP033912">
    <property type="protein sequence ID" value="AZA95255.1"/>
    <property type="molecule type" value="Genomic_DNA"/>
</dbReference>
<dbReference type="Proteomes" id="UP000281741">
    <property type="component" value="Chromosome"/>
</dbReference>
<keyword evidence="8" id="KW-1185">Reference proteome</keyword>
<proteinExistence type="inferred from homology"/>
<dbReference type="EMBL" id="CP033915">
    <property type="protein sequence ID" value="AZA86839.1"/>
    <property type="molecule type" value="Genomic_DNA"/>
</dbReference>
<keyword evidence="2" id="KW-0238">DNA-binding</keyword>
<dbReference type="Pfam" id="PF17293">
    <property type="entry name" value="Arm-DNA-bind_5"/>
    <property type="match status" value="1"/>
</dbReference>
<evidence type="ECO:0000259" key="4">
    <source>
        <dbReference type="PROSITE" id="PS51898"/>
    </source>
</evidence>
<dbReference type="SUPFAM" id="SSF56349">
    <property type="entry name" value="DNA breaking-rejoining enzymes"/>
    <property type="match status" value="1"/>
</dbReference>
<dbReference type="GO" id="GO:0015074">
    <property type="term" value="P:DNA integration"/>
    <property type="evidence" value="ECO:0007669"/>
    <property type="project" value="InterPro"/>
</dbReference>
<dbReference type="InterPro" id="IPR013762">
    <property type="entry name" value="Integrase-like_cat_sf"/>
</dbReference>
<comment type="similarity">
    <text evidence="1">Belongs to the 'phage' integrase family.</text>
</comment>
<dbReference type="PROSITE" id="PS51898">
    <property type="entry name" value="TYR_RECOMBINASE"/>
    <property type="match status" value="1"/>
</dbReference>
<organism evidence="5 7">
    <name type="scientific">Chryseobacterium shandongense</name>
    <dbReference type="NCBI Taxonomy" id="1493872"/>
    <lineage>
        <taxon>Bacteria</taxon>
        <taxon>Pseudomonadati</taxon>
        <taxon>Bacteroidota</taxon>
        <taxon>Flavobacteriia</taxon>
        <taxon>Flavobacteriales</taxon>
        <taxon>Weeksellaceae</taxon>
        <taxon>Chryseobacterium group</taxon>
        <taxon>Chryseobacterium</taxon>
    </lineage>
</organism>
<dbReference type="Pfam" id="PF13102">
    <property type="entry name" value="Phage_int_SAM_5"/>
    <property type="match status" value="1"/>
</dbReference>
<dbReference type="Gene3D" id="1.10.150.130">
    <property type="match status" value="1"/>
</dbReference>
<dbReference type="RefSeq" id="WP_123854285.1">
    <property type="nucleotide sequence ID" value="NZ_CP033912.1"/>
</dbReference>
<dbReference type="AlphaFoldDB" id="A0AAD1DN26"/>
<dbReference type="GO" id="GO:0003677">
    <property type="term" value="F:DNA binding"/>
    <property type="evidence" value="ECO:0007669"/>
    <property type="project" value="UniProtKB-KW"/>
</dbReference>
<evidence type="ECO:0000313" key="7">
    <source>
        <dbReference type="Proteomes" id="UP000274073"/>
    </source>
</evidence>
<feature type="domain" description="Tyr recombinase" evidence="4">
    <location>
        <begin position="205"/>
        <end position="377"/>
    </location>
</feature>
<evidence type="ECO:0000256" key="3">
    <source>
        <dbReference type="ARBA" id="ARBA00023172"/>
    </source>
</evidence>
<evidence type="ECO:0000313" key="8">
    <source>
        <dbReference type="Proteomes" id="UP000281741"/>
    </source>
</evidence>
<gene>
    <name evidence="5" type="ORF">EG349_08590</name>
    <name evidence="6" type="ORF">EG353_06640</name>
</gene>
<dbReference type="InterPro" id="IPR025269">
    <property type="entry name" value="SAM-like_dom"/>
</dbReference>
<dbReference type="InterPro" id="IPR050090">
    <property type="entry name" value="Tyrosine_recombinase_XerCD"/>
</dbReference>
<dbReference type="GO" id="GO:0006310">
    <property type="term" value="P:DNA recombination"/>
    <property type="evidence" value="ECO:0007669"/>
    <property type="project" value="UniProtKB-KW"/>
</dbReference>
<evidence type="ECO:0000256" key="1">
    <source>
        <dbReference type="ARBA" id="ARBA00008857"/>
    </source>
</evidence>
<accession>A0AAD1DN26</accession>
<dbReference type="InterPro" id="IPR002104">
    <property type="entry name" value="Integrase_catalytic"/>
</dbReference>
<dbReference type="Pfam" id="PF00589">
    <property type="entry name" value="Phage_integrase"/>
    <property type="match status" value="1"/>
</dbReference>
<keyword evidence="3" id="KW-0233">DNA recombination</keyword>
<dbReference type="Gene3D" id="1.10.443.10">
    <property type="entry name" value="Intergrase catalytic core"/>
    <property type="match status" value="1"/>
</dbReference>